<organism evidence="4 5">
    <name type="scientific">Candidatus Scalindua rubra</name>
    <dbReference type="NCBI Taxonomy" id="1872076"/>
    <lineage>
        <taxon>Bacteria</taxon>
        <taxon>Pseudomonadati</taxon>
        <taxon>Planctomycetota</taxon>
        <taxon>Candidatus Brocadiia</taxon>
        <taxon>Candidatus Brocadiales</taxon>
        <taxon>Candidatus Scalinduaceae</taxon>
        <taxon>Candidatus Scalindua</taxon>
    </lineage>
</organism>
<dbReference type="PATRIC" id="fig|1872076.5.peg.1582"/>
<dbReference type="Gene3D" id="1.25.40.10">
    <property type="entry name" value="Tetratricopeptide repeat domain"/>
    <property type="match status" value="1"/>
</dbReference>
<dbReference type="SUPFAM" id="SSF48452">
    <property type="entry name" value="TPR-like"/>
    <property type="match status" value="1"/>
</dbReference>
<evidence type="ECO:0000313" key="5">
    <source>
        <dbReference type="Proteomes" id="UP000094056"/>
    </source>
</evidence>
<gene>
    <name evidence="4" type="ORF">SCARUB_01369</name>
</gene>
<evidence type="ECO:0000256" key="1">
    <source>
        <dbReference type="ARBA" id="ARBA00022737"/>
    </source>
</evidence>
<dbReference type="PANTHER" id="PTHR44943">
    <property type="entry name" value="CELLULOSE SYNTHASE OPERON PROTEIN C"/>
    <property type="match status" value="1"/>
</dbReference>
<dbReference type="PROSITE" id="PS50293">
    <property type="entry name" value="TPR_REGION"/>
    <property type="match status" value="1"/>
</dbReference>
<protein>
    <submittedName>
        <fullName evidence="4">Uncharacterized protein</fullName>
    </submittedName>
</protein>
<reference evidence="4 5" key="1">
    <citation type="submission" date="2016-07" db="EMBL/GenBank/DDBJ databases">
        <title>Draft genome of Scalindua rubra, obtained from a brine-seawater interface in the Red Sea, sheds light on salt adaptation in anammox bacteria.</title>
        <authorList>
            <person name="Speth D.R."/>
            <person name="Lagkouvardos I."/>
            <person name="Wang Y."/>
            <person name="Qian P.-Y."/>
            <person name="Dutilh B.E."/>
            <person name="Jetten M.S."/>
        </authorList>
    </citation>
    <scope>NUCLEOTIDE SEQUENCE [LARGE SCALE GENOMIC DNA]</scope>
    <source>
        <strain evidence="4">BSI-1</strain>
    </source>
</reference>
<keyword evidence="1" id="KW-0677">Repeat</keyword>
<dbReference type="InterPro" id="IPR019734">
    <property type="entry name" value="TPR_rpt"/>
</dbReference>
<proteinExistence type="predicted"/>
<feature type="repeat" description="TPR" evidence="3">
    <location>
        <begin position="22"/>
        <end position="55"/>
    </location>
</feature>
<dbReference type="EMBL" id="MAYW01000027">
    <property type="protein sequence ID" value="ODS33461.1"/>
    <property type="molecule type" value="Genomic_DNA"/>
</dbReference>
<evidence type="ECO:0000313" key="4">
    <source>
        <dbReference type="EMBL" id="ODS33461.1"/>
    </source>
</evidence>
<comment type="caution">
    <text evidence="4">The sequence shown here is derived from an EMBL/GenBank/DDBJ whole genome shotgun (WGS) entry which is preliminary data.</text>
</comment>
<dbReference type="PROSITE" id="PS50005">
    <property type="entry name" value="TPR"/>
    <property type="match status" value="2"/>
</dbReference>
<dbReference type="PANTHER" id="PTHR44943:SF8">
    <property type="entry name" value="TPR REPEAT-CONTAINING PROTEIN MJ0263"/>
    <property type="match status" value="1"/>
</dbReference>
<dbReference type="InterPro" id="IPR051685">
    <property type="entry name" value="Ycf3/AcsC/BcsC/TPR_MFPF"/>
</dbReference>
<dbReference type="Pfam" id="PF13414">
    <property type="entry name" value="TPR_11"/>
    <property type="match status" value="2"/>
</dbReference>
<evidence type="ECO:0000256" key="2">
    <source>
        <dbReference type="ARBA" id="ARBA00022803"/>
    </source>
</evidence>
<feature type="repeat" description="TPR" evidence="3">
    <location>
        <begin position="91"/>
        <end position="124"/>
    </location>
</feature>
<evidence type="ECO:0000256" key="3">
    <source>
        <dbReference type="PROSITE-ProRule" id="PRU00339"/>
    </source>
</evidence>
<sequence length="179" mass="20190">MDEVEKSLEEYKKIADLVPDDASVHLSIGNIYLKQGKNEDAIAEYKQVITLAPDSPIGYNELAYYYAENKTNLDEGLKYALKAAELVPKDASILDTLGWVYFKKGIYKKALENLISAVELRPSSPTIRFHLGMAHYKNNDLKNALSEFKNSLIISGRFNEASQSQEMVKLIENQLNQAQ</sequence>
<accession>A0A1E3XCU8</accession>
<keyword evidence="2 3" id="KW-0802">TPR repeat</keyword>
<name>A0A1E3XCU8_9BACT</name>
<dbReference type="SMART" id="SM00028">
    <property type="entry name" value="TPR"/>
    <property type="match status" value="4"/>
</dbReference>
<dbReference type="Proteomes" id="UP000094056">
    <property type="component" value="Unassembled WGS sequence"/>
</dbReference>
<dbReference type="AlphaFoldDB" id="A0A1E3XCU8"/>
<dbReference type="InterPro" id="IPR011990">
    <property type="entry name" value="TPR-like_helical_dom_sf"/>
</dbReference>